<organism evidence="2 3">
    <name type="scientific">Drosophila guanche</name>
    <name type="common">Fruit fly</name>
    <dbReference type="NCBI Taxonomy" id="7266"/>
    <lineage>
        <taxon>Eukaryota</taxon>
        <taxon>Metazoa</taxon>
        <taxon>Ecdysozoa</taxon>
        <taxon>Arthropoda</taxon>
        <taxon>Hexapoda</taxon>
        <taxon>Insecta</taxon>
        <taxon>Pterygota</taxon>
        <taxon>Neoptera</taxon>
        <taxon>Endopterygota</taxon>
        <taxon>Diptera</taxon>
        <taxon>Brachycera</taxon>
        <taxon>Muscomorpha</taxon>
        <taxon>Ephydroidea</taxon>
        <taxon>Drosophilidae</taxon>
        <taxon>Drosophila</taxon>
        <taxon>Sophophora</taxon>
    </lineage>
</organism>
<dbReference type="AlphaFoldDB" id="A0A3B0J4W5"/>
<evidence type="ECO:0000313" key="2">
    <source>
        <dbReference type="EMBL" id="SPP74572.1"/>
    </source>
</evidence>
<proteinExistence type="predicted"/>
<dbReference type="STRING" id="7266.A0A3B0J4W5"/>
<sequence length="263" mass="25848">MNLAARLALLSLLLTAVVAQRSSRTRSDRPQGRTLGLLTPLLLGLGGGGGSLFDAPVAPVAPQRPVGGAAAGAQSDQYYGSSYPSYNYRPSYNPYGYTSSYPGYGYGYGYGYPGLGLGYGSNYYRPSYNYGGYQRPQPYTGNYYGYRPNYTAGAGIGGGAVGGGYPSYASYGSTAGVSATPASPALGVGAGGGAGAGAGAGAGRPQLSTEQTAQLAGLLGQALGSSLRPYLANGGAAGGGGAAAAGLGGANPQALSGLLGLLG</sequence>
<name>A0A3B0J4W5_DROGU</name>
<keyword evidence="1" id="KW-0732">Signal</keyword>
<gene>
    <name evidence="2" type="ORF">DGUA_6G002224</name>
</gene>
<feature type="signal peptide" evidence="1">
    <location>
        <begin position="1"/>
        <end position="19"/>
    </location>
</feature>
<evidence type="ECO:0008006" key="4">
    <source>
        <dbReference type="Google" id="ProtNLM"/>
    </source>
</evidence>
<feature type="chain" id="PRO_5017423145" description="Prisilkin-39" evidence="1">
    <location>
        <begin position="20"/>
        <end position="263"/>
    </location>
</feature>
<dbReference type="EMBL" id="OUUW01000001">
    <property type="protein sequence ID" value="SPP74572.1"/>
    <property type="molecule type" value="Genomic_DNA"/>
</dbReference>
<keyword evidence="3" id="KW-1185">Reference proteome</keyword>
<reference evidence="3" key="1">
    <citation type="submission" date="2018-01" db="EMBL/GenBank/DDBJ databases">
        <authorList>
            <person name="Alioto T."/>
            <person name="Alioto T."/>
        </authorList>
    </citation>
    <scope>NUCLEOTIDE SEQUENCE [LARGE SCALE GENOMIC DNA]</scope>
</reference>
<protein>
    <recommendedName>
        <fullName evidence="4">Prisilkin-39</fullName>
    </recommendedName>
</protein>
<dbReference type="OMA" id="RPSYYNY"/>
<dbReference type="Proteomes" id="UP000268350">
    <property type="component" value="Unassembled WGS sequence"/>
</dbReference>
<evidence type="ECO:0000313" key="3">
    <source>
        <dbReference type="Proteomes" id="UP000268350"/>
    </source>
</evidence>
<evidence type="ECO:0000256" key="1">
    <source>
        <dbReference type="SAM" id="SignalP"/>
    </source>
</evidence>
<accession>A0A3B0J4W5</accession>